<feature type="region of interest" description="Disordered" evidence="1">
    <location>
        <begin position="477"/>
        <end position="512"/>
    </location>
</feature>
<feature type="region of interest" description="Disordered" evidence="1">
    <location>
        <begin position="221"/>
        <end position="426"/>
    </location>
</feature>
<evidence type="ECO:0000313" key="3">
    <source>
        <dbReference type="Proteomes" id="UP000186303"/>
    </source>
</evidence>
<dbReference type="Proteomes" id="UP000186303">
    <property type="component" value="Chromosome 2"/>
</dbReference>
<dbReference type="OrthoDB" id="2148418at2759"/>
<feature type="compositionally biased region" description="Pro residues" evidence="1">
    <location>
        <begin position="411"/>
        <end position="420"/>
    </location>
</feature>
<gene>
    <name evidence="2" type="ORF">MSYG_1331</name>
</gene>
<feature type="region of interest" description="Disordered" evidence="1">
    <location>
        <begin position="41"/>
        <end position="87"/>
    </location>
</feature>
<evidence type="ECO:0000313" key="2">
    <source>
        <dbReference type="EMBL" id="SHO76991.1"/>
    </source>
</evidence>
<feature type="compositionally biased region" description="Basic and acidic residues" evidence="1">
    <location>
        <begin position="170"/>
        <end position="180"/>
    </location>
</feature>
<feature type="region of interest" description="Disordered" evidence="1">
    <location>
        <begin position="450"/>
        <end position="469"/>
    </location>
</feature>
<organism evidence="2 3">
    <name type="scientific">Malassezia sympodialis (strain ATCC 42132)</name>
    <name type="common">Atopic eczema-associated yeast</name>
    <dbReference type="NCBI Taxonomy" id="1230383"/>
    <lineage>
        <taxon>Eukaryota</taxon>
        <taxon>Fungi</taxon>
        <taxon>Dikarya</taxon>
        <taxon>Basidiomycota</taxon>
        <taxon>Ustilaginomycotina</taxon>
        <taxon>Malasseziomycetes</taxon>
        <taxon>Malasseziales</taxon>
        <taxon>Malasseziaceae</taxon>
        <taxon>Malassezia</taxon>
    </lineage>
</organism>
<dbReference type="OMA" id="HKERSIP"/>
<evidence type="ECO:0000256" key="1">
    <source>
        <dbReference type="SAM" id="MobiDB-lite"/>
    </source>
</evidence>
<feature type="region of interest" description="Disordered" evidence="1">
    <location>
        <begin position="105"/>
        <end position="185"/>
    </location>
</feature>
<dbReference type="AlphaFoldDB" id="A0A1M8A3J8"/>
<keyword evidence="3" id="KW-1185">Reference proteome</keyword>
<protein>
    <submittedName>
        <fullName evidence="2">Uncharacterized protein</fullName>
    </submittedName>
</protein>
<accession>A0A1M8A3J8</accession>
<proteinExistence type="predicted"/>
<sequence>MALEGWHTDKPQRTKCMREELDKIALLPAASVFQSDLASVPHDNTPLFNTPSKDSPFHKERSIPLGDVDDDSPGMARASSPSAEAHVRRDYVREALGDVSNFSSPATVYSLKDGVSPLRMQSTPLRRSIHLPPSISSTKKTPVQMALQDWAGSKFDRPLPTQDASSPYRETLHPSHKGQESRSSPINVDLDQLMANDEPVPLASARVPAEGTVPRLPVRRIAVSPQPSAQRVPGFMRAPSTGPSPAKRAVGPMRTVVSPVQPVLPEMPKSSPLPRIPSPEKAKETAGSSPCKTPRLWRPARYASQAPAVRVWDSPEKIESHKRLRPPMKPMPAPATEPEPASAAKRMSTRLQKRTAPAALDGVSVSRPQLPSTHGNPPAPASPQRVTRSDVSVPVPPTRTGNLRSRTPRTPKTPPVPPRPQLSATELARLTQRHTKHNETYMVQLDTQVERVPGPRPPSPSQHFLLGRGVRARENFQPARTETDERGQPVGHAHGAGDEDEYSTPPGKQAVRWDKRLVISPPRQSSAAHDATLPLRSCLVAKPVALDAFGNVASKPMRDGPRRRVLIKRRIYDDEEDMA</sequence>
<dbReference type="STRING" id="1230383.A0A1M8A3J8"/>
<feature type="compositionally biased region" description="Polar residues" evidence="1">
    <location>
        <begin position="366"/>
        <end position="375"/>
    </location>
</feature>
<name>A0A1M8A3J8_MALS4</name>
<reference evidence="3" key="1">
    <citation type="journal article" date="2017" name="Nucleic Acids Res.">
        <title>Proteogenomics produces comprehensive and highly accurate protein-coding gene annotation in a complete genome assembly of Malassezia sympodialis.</title>
        <authorList>
            <person name="Zhu Y."/>
            <person name="Engstroem P.G."/>
            <person name="Tellgren-Roth C."/>
            <person name="Baudo C.D."/>
            <person name="Kennell J.C."/>
            <person name="Sun S."/>
            <person name="Billmyre R.B."/>
            <person name="Schroeder M.S."/>
            <person name="Andersson A."/>
            <person name="Holm T."/>
            <person name="Sigurgeirsson B."/>
            <person name="Wu G."/>
            <person name="Sankaranarayanan S.R."/>
            <person name="Siddharthan R."/>
            <person name="Sanyal K."/>
            <person name="Lundeberg J."/>
            <person name="Nystedt B."/>
            <person name="Boekhout T."/>
            <person name="Dawson T.L. Jr."/>
            <person name="Heitman J."/>
            <person name="Scheynius A."/>
            <person name="Lehtioe J."/>
        </authorList>
    </citation>
    <scope>NUCLEOTIDE SEQUENCE [LARGE SCALE GENOMIC DNA]</scope>
    <source>
        <strain evidence="3">ATCC 42132</strain>
    </source>
</reference>
<dbReference type="EMBL" id="LT671822">
    <property type="protein sequence ID" value="SHO76991.1"/>
    <property type="molecule type" value="Genomic_DNA"/>
</dbReference>
<feature type="compositionally biased region" description="Pro residues" evidence="1">
    <location>
        <begin position="327"/>
        <end position="337"/>
    </location>
</feature>
<dbReference type="VEuPathDB" id="FungiDB:MSYG_1331"/>